<accession>A0A543KMD1</accession>
<feature type="region of interest" description="Disordered" evidence="1">
    <location>
        <begin position="1"/>
        <end position="45"/>
    </location>
</feature>
<dbReference type="OrthoDB" id="5141713at2"/>
<dbReference type="InterPro" id="IPR043777">
    <property type="entry name" value="DUF5719"/>
</dbReference>
<feature type="region of interest" description="Disordered" evidence="1">
    <location>
        <begin position="103"/>
        <end position="247"/>
    </location>
</feature>
<feature type="compositionally biased region" description="Low complexity" evidence="1">
    <location>
        <begin position="153"/>
        <end position="177"/>
    </location>
</feature>
<evidence type="ECO:0000313" key="2">
    <source>
        <dbReference type="EMBL" id="TQM96240.1"/>
    </source>
</evidence>
<proteinExistence type="predicted"/>
<dbReference type="Proteomes" id="UP000315133">
    <property type="component" value="Unassembled WGS sequence"/>
</dbReference>
<protein>
    <submittedName>
        <fullName evidence="2">Uncharacterized protein</fullName>
    </submittedName>
</protein>
<keyword evidence="3" id="KW-1185">Reference proteome</keyword>
<feature type="compositionally biased region" description="Acidic residues" evidence="1">
    <location>
        <begin position="543"/>
        <end position="553"/>
    </location>
</feature>
<organism evidence="2 3">
    <name type="scientific">Ornithinimicrobium humiphilum</name>
    <dbReference type="NCBI Taxonomy" id="125288"/>
    <lineage>
        <taxon>Bacteria</taxon>
        <taxon>Bacillati</taxon>
        <taxon>Actinomycetota</taxon>
        <taxon>Actinomycetes</taxon>
        <taxon>Micrococcales</taxon>
        <taxon>Ornithinimicrobiaceae</taxon>
        <taxon>Ornithinimicrobium</taxon>
    </lineage>
</organism>
<dbReference type="RefSeq" id="WP_141817887.1">
    <property type="nucleotide sequence ID" value="NZ_BAAAIL010000003.1"/>
</dbReference>
<comment type="caution">
    <text evidence="2">The sequence shown here is derived from an EMBL/GenBank/DDBJ whole genome shotgun (WGS) entry which is preliminary data.</text>
</comment>
<feature type="region of interest" description="Disordered" evidence="1">
    <location>
        <begin position="491"/>
        <end position="592"/>
    </location>
</feature>
<feature type="compositionally biased region" description="Low complexity" evidence="1">
    <location>
        <begin position="12"/>
        <end position="32"/>
    </location>
</feature>
<dbReference type="AlphaFoldDB" id="A0A543KMD1"/>
<sequence>MTDVDPPEGTSPEDAAPAGAAPGAPETRATAPQEAGGAPARRRVPWSPWWRLGAASLAVGALAWGAGATDAALWLGDDVRSDLAASSADPQEGAFVRSAALACPGTAPWPGDDDPARPRYEVLAAGAPASVLDAVPPPADDTSATAGPDDEASTAGPDDPAATAGPDGAASTAGPDGVASTAGPDDAASTAGPEDAATTAGPDDAASTAGPDDEGPTTPAPPPGASVIRTSDPDGPVAELDAGRPVGVSLDREASALMEAQDELAPGAAGGQLGLGTEAGSRGLTLAACAPVGETQWLVGGGAAPGRTEQLVLSNPGPDPVTVSVAVWGSEGPVPTTGASGIVVPGGGRTVALLDGLAPGADAPVLAVSSNGGPVVAHLAETYREGTTDRGTEIVGPSAAPATDLVVPALPGVPEGDTGEVVLRLAAPGDVQAVVDLTALTPDGAVRLAGQVTRVPAGSTVDVPLPDLPEGATALRLRSDEPVTGGARLEILPAERDPEILDPASATAAPGDGSEGTQGDGDVDDALATAGPGDDASATSSPDETDDPDPQDEPDGRTEQGEPLRRPAGDLAWVGATVPSTSPSGMALPDRSQVPGARATLALTAVDGTTAWITWVDEEGEETSRSVPLTYDTTVLLPVPEDARAVWVVGAGPAGVVAAVHVEGRDGRGAYVASTTVPTLPWTQSLTQVRPVVP</sequence>
<reference evidence="2 3" key="1">
    <citation type="submission" date="2019-06" db="EMBL/GenBank/DDBJ databases">
        <title>Sequencing the genomes of 1000 actinobacteria strains.</title>
        <authorList>
            <person name="Klenk H.-P."/>
        </authorList>
    </citation>
    <scope>NUCLEOTIDE SEQUENCE [LARGE SCALE GENOMIC DNA]</scope>
    <source>
        <strain evidence="2 3">DSM 12362</strain>
    </source>
</reference>
<gene>
    <name evidence="2" type="ORF">FB476_1104</name>
</gene>
<dbReference type="Pfam" id="PF18986">
    <property type="entry name" value="DUF5719"/>
    <property type="match status" value="1"/>
</dbReference>
<feature type="compositionally biased region" description="Basic and acidic residues" evidence="1">
    <location>
        <begin position="554"/>
        <end position="568"/>
    </location>
</feature>
<feature type="compositionally biased region" description="Low complexity" evidence="1">
    <location>
        <begin position="195"/>
        <end position="210"/>
    </location>
</feature>
<evidence type="ECO:0000313" key="3">
    <source>
        <dbReference type="Proteomes" id="UP000315133"/>
    </source>
</evidence>
<evidence type="ECO:0000256" key="1">
    <source>
        <dbReference type="SAM" id="MobiDB-lite"/>
    </source>
</evidence>
<name>A0A543KMD1_9MICO</name>
<dbReference type="EMBL" id="VFPU01000001">
    <property type="protein sequence ID" value="TQM96240.1"/>
    <property type="molecule type" value="Genomic_DNA"/>
</dbReference>